<organism evidence="9 10">
    <name type="scientific">Bermanella marisrubri</name>
    <dbReference type="NCBI Taxonomy" id="207949"/>
    <lineage>
        <taxon>Bacteria</taxon>
        <taxon>Pseudomonadati</taxon>
        <taxon>Pseudomonadota</taxon>
        <taxon>Gammaproteobacteria</taxon>
        <taxon>Oceanospirillales</taxon>
        <taxon>Oceanospirillaceae</taxon>
        <taxon>Bermanella</taxon>
    </lineage>
</organism>
<dbReference type="Gene3D" id="2.40.160.50">
    <property type="entry name" value="membrane protein fhac: a member of the omp85/tpsb transporter family"/>
    <property type="match status" value="1"/>
</dbReference>
<dbReference type="GO" id="GO:0098046">
    <property type="term" value="C:type V protein secretion system complex"/>
    <property type="evidence" value="ECO:0007669"/>
    <property type="project" value="TreeGrafter"/>
</dbReference>
<evidence type="ECO:0000313" key="9">
    <source>
        <dbReference type="EMBL" id="EAT13801.1"/>
    </source>
</evidence>
<evidence type="ECO:0000313" key="10">
    <source>
        <dbReference type="Proteomes" id="UP000004263"/>
    </source>
</evidence>
<comment type="caution">
    <text evidence="9">The sequence shown here is derived from an EMBL/GenBank/DDBJ whole genome shotgun (WGS) entry which is preliminary data.</text>
</comment>
<dbReference type="InterPro" id="IPR013686">
    <property type="entry name" value="Polypept-transport_assoc_ShlB"/>
</dbReference>
<feature type="domain" description="Polypeptide-transport-associated ShlB-type" evidence="7">
    <location>
        <begin position="71"/>
        <end position="143"/>
    </location>
</feature>
<keyword evidence="10" id="KW-1185">Reference proteome</keyword>
<feature type="signal peptide" evidence="5">
    <location>
        <begin position="1"/>
        <end position="22"/>
    </location>
</feature>
<dbReference type="Pfam" id="PF17287">
    <property type="entry name" value="POTRA_3"/>
    <property type="match status" value="1"/>
</dbReference>
<dbReference type="AlphaFoldDB" id="Q1N5Z1"/>
<feature type="domain" description="Haemolysin activator HlyB C-terminal" evidence="6">
    <location>
        <begin position="201"/>
        <end position="513"/>
    </location>
</feature>
<dbReference type="EMBL" id="AAQH01000001">
    <property type="protein sequence ID" value="EAT13801.1"/>
    <property type="molecule type" value="Genomic_DNA"/>
</dbReference>
<evidence type="ECO:0000256" key="2">
    <source>
        <dbReference type="ARBA" id="ARBA00022692"/>
    </source>
</evidence>
<feature type="domain" description="ShlB POTRA" evidence="8">
    <location>
        <begin position="148"/>
        <end position="196"/>
    </location>
</feature>
<evidence type="ECO:0000259" key="6">
    <source>
        <dbReference type="Pfam" id="PF03865"/>
    </source>
</evidence>
<sequence length="549" mass="60914">MSFKWILAAAATSSLISTSSVANDLNPTERLLKEKQEQQEAERRLSDTQPPITTPDLDSVPTPPQETPCFDIETIELDTTFHRDLFDGITPKFENQCLGRNGISLYLKVLNKRLLQAGYVTSRAVLPEQDLSTGILSVKVYSGALASVEFPDTYQHSWRFAAPLEYGKPLNIRDMEQAIEQYNRLASQSVKFDILPGEEVGTSKLRAKVQEGNRIYGNLAIDDAGSEATGKYQLSASANIDNLVGIQDRLSFGGGRDLDQDSANGSYNYRLGWEVPIGYWLLSTRLTGSDYTQAVSGAVQDFVSSGDSHDEYLSAKYLVNRDNNSKLTTDVELRKRSRAGYINDTEVKLQKRRLTDIKLSLLYKYYGSAAVYDMSFSAYQGLDWFGAEQSNDANGIIGSDYRYFTASLLINTHFSSFAQKLNYSAQVYLQKADTQLYTLDWFSNGSRYTVRGYESKNTVSAADGWRIRNDLAYPLRETRTSLYIGFDIGGIDGEGASNYEDDILAGLSLGVKGAVSSVGFDFTISQPVFYKPEGVSNCCTLAGRVSLSF</sequence>
<protein>
    <submittedName>
        <fullName evidence="9">Putative activator or transporter protein of haemolysin-like protein</fullName>
    </submittedName>
</protein>
<dbReference type="Pfam" id="PF03865">
    <property type="entry name" value="ShlB"/>
    <property type="match status" value="1"/>
</dbReference>
<evidence type="ECO:0000259" key="7">
    <source>
        <dbReference type="Pfam" id="PF08479"/>
    </source>
</evidence>
<keyword evidence="1" id="KW-1134">Transmembrane beta strand</keyword>
<reference evidence="9 10" key="1">
    <citation type="submission" date="2006-03" db="EMBL/GenBank/DDBJ databases">
        <authorList>
            <person name="Pinhassi J."/>
            <person name="Pedros-Alio C."/>
            <person name="Ferriera S."/>
            <person name="Johnson J."/>
            <person name="Kravitz S."/>
            <person name="Halpern A."/>
            <person name="Remington K."/>
            <person name="Beeson K."/>
            <person name="Tran B."/>
            <person name="Rogers Y.-H."/>
            <person name="Friedman R."/>
            <person name="Venter J.C."/>
        </authorList>
    </citation>
    <scope>NUCLEOTIDE SEQUENCE [LARGE SCALE GENOMIC DNA]</scope>
    <source>
        <strain evidence="9 10">RED65</strain>
    </source>
</reference>
<dbReference type="GO" id="GO:0046819">
    <property type="term" value="P:protein secretion by the type V secretion system"/>
    <property type="evidence" value="ECO:0007669"/>
    <property type="project" value="TreeGrafter"/>
</dbReference>
<dbReference type="InterPro" id="IPR027282">
    <property type="entry name" value="TPS"/>
</dbReference>
<feature type="compositionally biased region" description="Basic and acidic residues" evidence="4">
    <location>
        <begin position="34"/>
        <end position="46"/>
    </location>
</feature>
<keyword evidence="2" id="KW-0812">Transmembrane</keyword>
<evidence type="ECO:0000256" key="4">
    <source>
        <dbReference type="SAM" id="MobiDB-lite"/>
    </source>
</evidence>
<dbReference type="PANTHER" id="PTHR34597">
    <property type="entry name" value="SLR1661 PROTEIN"/>
    <property type="match status" value="1"/>
</dbReference>
<dbReference type="STRING" id="207949.RED65_10424"/>
<keyword evidence="1" id="KW-0472">Membrane</keyword>
<dbReference type="GO" id="GO:0008320">
    <property type="term" value="F:protein transmembrane transporter activity"/>
    <property type="evidence" value="ECO:0007669"/>
    <property type="project" value="TreeGrafter"/>
</dbReference>
<proteinExistence type="predicted"/>
<evidence type="ECO:0000256" key="5">
    <source>
        <dbReference type="SAM" id="SignalP"/>
    </source>
</evidence>
<accession>Q1N5Z1</accession>
<dbReference type="InterPro" id="IPR035251">
    <property type="entry name" value="ShlB_POTRA"/>
</dbReference>
<dbReference type="Gene3D" id="3.10.20.310">
    <property type="entry name" value="membrane protein fhac"/>
    <property type="match status" value="1"/>
</dbReference>
<name>Q1N5Z1_9GAMM</name>
<evidence type="ECO:0000256" key="3">
    <source>
        <dbReference type="ARBA" id="ARBA00023237"/>
    </source>
</evidence>
<dbReference type="OrthoDB" id="290122at2"/>
<feature type="region of interest" description="Disordered" evidence="4">
    <location>
        <begin position="34"/>
        <end position="65"/>
    </location>
</feature>
<dbReference type="InterPro" id="IPR051544">
    <property type="entry name" value="TPS_OM_transporter"/>
</dbReference>
<feature type="chain" id="PRO_5004194590" evidence="5">
    <location>
        <begin position="23"/>
        <end position="549"/>
    </location>
</feature>
<keyword evidence="3" id="KW-0998">Cell outer membrane</keyword>
<dbReference type="Pfam" id="PF08479">
    <property type="entry name" value="POTRA_2"/>
    <property type="match status" value="1"/>
</dbReference>
<dbReference type="Proteomes" id="UP000004263">
    <property type="component" value="Unassembled WGS sequence"/>
</dbReference>
<gene>
    <name evidence="9" type="ORF">RED65_10424</name>
</gene>
<dbReference type="PIRSF" id="PIRSF029745">
    <property type="entry name" value="FhaC"/>
    <property type="match status" value="1"/>
</dbReference>
<evidence type="ECO:0000256" key="1">
    <source>
        <dbReference type="ARBA" id="ARBA00022452"/>
    </source>
</evidence>
<evidence type="ECO:0000259" key="8">
    <source>
        <dbReference type="Pfam" id="PF17287"/>
    </source>
</evidence>
<keyword evidence="5" id="KW-0732">Signal</keyword>
<dbReference type="PANTHER" id="PTHR34597:SF3">
    <property type="entry name" value="OUTER MEMBRANE TRANSPORTER CDIB"/>
    <property type="match status" value="1"/>
</dbReference>
<dbReference type="InterPro" id="IPR005565">
    <property type="entry name" value="Hemolysn_activator_HlyB_C"/>
</dbReference>
<dbReference type="HOGENOM" id="CLU_020581_2_0_6"/>
<dbReference type="RefSeq" id="WP_007017222.1">
    <property type="nucleotide sequence ID" value="NZ_CH724113.1"/>
</dbReference>